<dbReference type="InterPro" id="IPR020846">
    <property type="entry name" value="MFS_dom"/>
</dbReference>
<evidence type="ECO:0000256" key="5">
    <source>
        <dbReference type="ARBA" id="ARBA00023136"/>
    </source>
</evidence>
<dbReference type="SUPFAM" id="SSF103473">
    <property type="entry name" value="MFS general substrate transporter"/>
    <property type="match status" value="1"/>
</dbReference>
<evidence type="ECO:0000313" key="10">
    <source>
        <dbReference type="Proteomes" id="UP001175000"/>
    </source>
</evidence>
<keyword evidence="10" id="KW-1185">Reference proteome</keyword>
<dbReference type="AlphaFoldDB" id="A0AA39WEK8"/>
<dbReference type="Pfam" id="PF07690">
    <property type="entry name" value="MFS_1"/>
    <property type="match status" value="1"/>
</dbReference>
<dbReference type="PROSITE" id="PS50850">
    <property type="entry name" value="MFS"/>
    <property type="match status" value="1"/>
</dbReference>
<evidence type="ECO:0000256" key="7">
    <source>
        <dbReference type="SAM" id="Phobius"/>
    </source>
</evidence>
<feature type="transmembrane region" description="Helical" evidence="7">
    <location>
        <begin position="113"/>
        <end position="131"/>
    </location>
</feature>
<feature type="region of interest" description="Disordered" evidence="6">
    <location>
        <begin position="1"/>
        <end position="66"/>
    </location>
</feature>
<feature type="domain" description="Major facilitator superfamily (MFS) profile" evidence="8">
    <location>
        <begin position="78"/>
        <end position="578"/>
    </location>
</feature>
<feature type="compositionally biased region" description="Polar residues" evidence="6">
    <location>
        <begin position="51"/>
        <end position="61"/>
    </location>
</feature>
<feature type="transmembrane region" description="Helical" evidence="7">
    <location>
        <begin position="405"/>
        <end position="424"/>
    </location>
</feature>
<dbReference type="PANTHER" id="PTHR23501">
    <property type="entry name" value="MAJOR FACILITATOR SUPERFAMILY"/>
    <property type="match status" value="1"/>
</dbReference>
<evidence type="ECO:0000256" key="6">
    <source>
        <dbReference type="SAM" id="MobiDB-lite"/>
    </source>
</evidence>
<dbReference type="Gene3D" id="1.20.1250.20">
    <property type="entry name" value="MFS general substrate transporter like domains"/>
    <property type="match status" value="1"/>
</dbReference>
<gene>
    <name evidence="9" type="ORF">B0T14DRAFT_436847</name>
</gene>
<dbReference type="FunFam" id="1.20.1250.20:FF:000196">
    <property type="entry name" value="MFS toxin efflux pump (AflT)"/>
    <property type="match status" value="1"/>
</dbReference>
<dbReference type="EMBL" id="JAULSU010000006">
    <property type="protein sequence ID" value="KAK0613974.1"/>
    <property type="molecule type" value="Genomic_DNA"/>
</dbReference>
<dbReference type="GO" id="GO:0022857">
    <property type="term" value="F:transmembrane transporter activity"/>
    <property type="evidence" value="ECO:0007669"/>
    <property type="project" value="InterPro"/>
</dbReference>
<feature type="transmembrane region" description="Helical" evidence="7">
    <location>
        <begin position="231"/>
        <end position="251"/>
    </location>
</feature>
<dbReference type="PRINTS" id="PR01036">
    <property type="entry name" value="TCRTETB"/>
</dbReference>
<organism evidence="9 10">
    <name type="scientific">Immersiella caudata</name>
    <dbReference type="NCBI Taxonomy" id="314043"/>
    <lineage>
        <taxon>Eukaryota</taxon>
        <taxon>Fungi</taxon>
        <taxon>Dikarya</taxon>
        <taxon>Ascomycota</taxon>
        <taxon>Pezizomycotina</taxon>
        <taxon>Sordariomycetes</taxon>
        <taxon>Sordariomycetidae</taxon>
        <taxon>Sordariales</taxon>
        <taxon>Lasiosphaeriaceae</taxon>
        <taxon>Immersiella</taxon>
    </lineage>
</organism>
<reference evidence="9" key="1">
    <citation type="submission" date="2023-06" db="EMBL/GenBank/DDBJ databases">
        <title>Genome-scale phylogeny and comparative genomics of the fungal order Sordariales.</title>
        <authorList>
            <consortium name="Lawrence Berkeley National Laboratory"/>
            <person name="Hensen N."/>
            <person name="Bonometti L."/>
            <person name="Westerberg I."/>
            <person name="Brannstrom I.O."/>
            <person name="Guillou S."/>
            <person name="Cros-Aarteil S."/>
            <person name="Calhoun S."/>
            <person name="Haridas S."/>
            <person name="Kuo A."/>
            <person name="Mondo S."/>
            <person name="Pangilinan J."/>
            <person name="Riley R."/>
            <person name="Labutti K."/>
            <person name="Andreopoulos B."/>
            <person name="Lipzen A."/>
            <person name="Chen C."/>
            <person name="Yanf M."/>
            <person name="Daum C."/>
            <person name="Ng V."/>
            <person name="Clum A."/>
            <person name="Steindorff A."/>
            <person name="Ohm R."/>
            <person name="Martin F."/>
            <person name="Silar P."/>
            <person name="Natvig D."/>
            <person name="Lalanne C."/>
            <person name="Gautier V."/>
            <person name="Ament-Velasquez S.L."/>
            <person name="Kruys A."/>
            <person name="Hutchinson M.I."/>
            <person name="Powell A.J."/>
            <person name="Barry K."/>
            <person name="Miller A.N."/>
            <person name="Grigoriev I.V."/>
            <person name="Debuchy R."/>
            <person name="Gladieux P."/>
            <person name="Thoren M.H."/>
            <person name="Johannesson H."/>
        </authorList>
    </citation>
    <scope>NUCLEOTIDE SEQUENCE</scope>
    <source>
        <strain evidence="9">CBS 606.72</strain>
    </source>
</reference>
<dbReference type="Proteomes" id="UP001175000">
    <property type="component" value="Unassembled WGS sequence"/>
</dbReference>
<dbReference type="InterPro" id="IPR036259">
    <property type="entry name" value="MFS_trans_sf"/>
</dbReference>
<evidence type="ECO:0000256" key="4">
    <source>
        <dbReference type="ARBA" id="ARBA00022989"/>
    </source>
</evidence>
<comment type="caution">
    <text evidence="9">The sequence shown here is derived from an EMBL/GenBank/DDBJ whole genome shotgun (WGS) entry which is preliminary data.</text>
</comment>
<keyword evidence="5 7" id="KW-0472">Membrane</keyword>
<comment type="subcellular location">
    <subcellularLocation>
        <location evidence="1">Membrane</location>
        <topology evidence="1">Multi-pass membrane protein</topology>
    </subcellularLocation>
</comment>
<feature type="transmembrane region" description="Helical" evidence="7">
    <location>
        <begin position="72"/>
        <end position="92"/>
    </location>
</feature>
<feature type="compositionally biased region" description="Basic and acidic residues" evidence="6">
    <location>
        <begin position="32"/>
        <end position="48"/>
    </location>
</feature>
<feature type="transmembrane region" description="Helical" evidence="7">
    <location>
        <begin position="341"/>
        <end position="366"/>
    </location>
</feature>
<feature type="transmembrane region" description="Helical" evidence="7">
    <location>
        <begin position="173"/>
        <end position="193"/>
    </location>
</feature>
<dbReference type="FunFam" id="1.20.1720.10:FF:000012">
    <property type="entry name" value="MFS toxin efflux pump (AflT)"/>
    <property type="match status" value="1"/>
</dbReference>
<feature type="transmembrane region" description="Helical" evidence="7">
    <location>
        <begin position="466"/>
        <end position="488"/>
    </location>
</feature>
<keyword evidence="3 7" id="KW-0812">Transmembrane</keyword>
<keyword evidence="4 7" id="KW-1133">Transmembrane helix</keyword>
<keyword evidence="2" id="KW-0813">Transport</keyword>
<evidence type="ECO:0000256" key="1">
    <source>
        <dbReference type="ARBA" id="ARBA00004141"/>
    </source>
</evidence>
<feature type="transmembrane region" description="Helical" evidence="7">
    <location>
        <begin position="297"/>
        <end position="321"/>
    </location>
</feature>
<evidence type="ECO:0000259" key="8">
    <source>
        <dbReference type="PROSITE" id="PS50850"/>
    </source>
</evidence>
<dbReference type="GO" id="GO:0005886">
    <property type="term" value="C:plasma membrane"/>
    <property type="evidence" value="ECO:0007669"/>
    <property type="project" value="TreeGrafter"/>
</dbReference>
<feature type="transmembrane region" description="Helical" evidence="7">
    <location>
        <begin position="199"/>
        <end position="219"/>
    </location>
</feature>
<evidence type="ECO:0000256" key="3">
    <source>
        <dbReference type="ARBA" id="ARBA00022692"/>
    </source>
</evidence>
<protein>
    <submittedName>
        <fullName evidence="9">Major facilitator superfamily transporter</fullName>
    </submittedName>
</protein>
<proteinExistence type="predicted"/>
<dbReference type="PANTHER" id="PTHR23501:SF177">
    <property type="entry name" value="MAJOR FACILITATOR SUPERFAMILY (MFS) PROFILE DOMAIN-CONTAINING PROTEIN-RELATED"/>
    <property type="match status" value="1"/>
</dbReference>
<sequence>MAADTRPDSPSQAENEKKDARPAPSGLSTSSDDERQPSFRGSLKEDPKQVLSDSDQPTKPGSVTEPDDYPHGLHLVIIIAAIIMVVFLTSLDQTIVGTAIPKITNEFGGLEKVSWYGSAYFMCLGGFQSTFGKIYKYFPLKQTFLASVLIFEVGSLICAVAPNADAFIVGRAIAGVGGAGCAAGGAVILAFSVPPQQRPFMMGMVGSAYTIAAIVGPILGGAFSERVTWRWCFYINLPIGGVSLFLMMLFFKNPSAAKPAEATWTEKLKHMDLVGSALAMGGIISFILALQYAGVTYAWNSSVVIGLLVGSFVILAALFAWEVYQGEYAMLPPRVVGQRWLWGPAAFQFFFAGCYFLLLFFLPLYFQSVKGEDAIQSGVDNLPLVVSGCFSIIAGGIVVTKTRHATPFMALGAAICAVGCGLLYTLDADTSTGKWVGYQILLGFGIAFPFQNALNIAQANATNEDMATATASLTFFQILGGAFSISAAQSGFINRLVDSLAVHAPTVPPMAVIGTGAADLRNVFPPDVLPGIVLAYLDGLRTAFAVAIGMAGASFLLVGLVPWKRLHSKPEGEGMVMA</sequence>
<dbReference type="Gene3D" id="1.20.1720.10">
    <property type="entry name" value="Multidrug resistance protein D"/>
    <property type="match status" value="1"/>
</dbReference>
<dbReference type="InterPro" id="IPR011701">
    <property type="entry name" value="MFS"/>
</dbReference>
<feature type="transmembrane region" description="Helical" evidence="7">
    <location>
        <begin position="436"/>
        <end position="454"/>
    </location>
</feature>
<evidence type="ECO:0000313" key="9">
    <source>
        <dbReference type="EMBL" id="KAK0613974.1"/>
    </source>
</evidence>
<name>A0AA39WEK8_9PEZI</name>
<feature type="transmembrane region" description="Helical" evidence="7">
    <location>
        <begin position="540"/>
        <end position="561"/>
    </location>
</feature>
<feature type="transmembrane region" description="Helical" evidence="7">
    <location>
        <begin position="143"/>
        <end position="161"/>
    </location>
</feature>
<dbReference type="CDD" id="cd17502">
    <property type="entry name" value="MFS_Azr1_MDR_like"/>
    <property type="match status" value="1"/>
</dbReference>
<accession>A0AA39WEK8</accession>
<feature type="transmembrane region" description="Helical" evidence="7">
    <location>
        <begin position="271"/>
        <end position="290"/>
    </location>
</feature>
<evidence type="ECO:0000256" key="2">
    <source>
        <dbReference type="ARBA" id="ARBA00022448"/>
    </source>
</evidence>